<evidence type="ECO:0000256" key="6">
    <source>
        <dbReference type="ARBA" id="ARBA00023004"/>
    </source>
</evidence>
<keyword evidence="6 7" id="KW-0408">Iron</keyword>
<sequence>MDLSIRNSRLLPEKTVIALIFVSAGPEVSRWTDIVLKYHWLKGTRAQYVHGLHQRYGQFETIKLRCVADPVQSGPVVRVGTDEVDICDPTAAKAIHSVKEGYKKAPFYEILIPGTTNLVNAIDVEFHRRHRRLLSSPLSESSLKTVEPTVDSYMKTAIIGMRREMEERGAVDVAKFWLFMTTDIIVELSFGESFGILENGKDIQKNQYIEDLENLASRGAIRTTFPTLISLATKLPLPMFKETTAAVTRLRNYSEQAIARYKRDFASNPAAAKPMLFKKLFEAGEAGLSEEEIRAEAQAYIVAGSDTTSTTLTYLVFCVCRNNEVKKALVKELQMLSGDFSHADLRDLPYLNNVIDETLRLYAAAPGALPRVVPPGGAYLAGHFLPENTVVSTQAWTLHRNPLIFPNPEKWDPSRWEHGNKEMHDAVMPFGGGSRVCIGKHLAKMELRLATARFFRAFPNSTVSSLEGMSNDDMEPRAYFLMGTKGGRCLINVGQD</sequence>
<comment type="similarity">
    <text evidence="2 8">Belongs to the cytochrome P450 family.</text>
</comment>
<evidence type="ECO:0000256" key="8">
    <source>
        <dbReference type="RuleBase" id="RU000461"/>
    </source>
</evidence>
<keyword evidence="3 7" id="KW-0349">Heme</keyword>
<comment type="cofactor">
    <cofactor evidence="1 7">
        <name>heme</name>
        <dbReference type="ChEBI" id="CHEBI:30413"/>
    </cofactor>
</comment>
<keyword evidence="4 7" id="KW-0479">Metal-binding</keyword>
<dbReference type="PRINTS" id="PR00463">
    <property type="entry name" value="EP450I"/>
</dbReference>
<evidence type="ECO:0000256" key="1">
    <source>
        <dbReference type="ARBA" id="ARBA00001971"/>
    </source>
</evidence>
<protein>
    <recommendedName>
        <fullName evidence="11">Cytochrome P450</fullName>
    </recommendedName>
</protein>
<dbReference type="CDD" id="cd11059">
    <property type="entry name" value="CYP_fungal"/>
    <property type="match status" value="1"/>
</dbReference>
<accession>A0A9W8RT90</accession>
<proteinExistence type="inferred from homology"/>
<reference evidence="9" key="1">
    <citation type="submission" date="2022-09" db="EMBL/GenBank/DDBJ databases">
        <title>Fusarium specimens isolated from Avocado Roots.</title>
        <authorList>
            <person name="Stajich J."/>
            <person name="Roper C."/>
            <person name="Heimlech-Rivalta G."/>
        </authorList>
    </citation>
    <scope>NUCLEOTIDE SEQUENCE</scope>
    <source>
        <strain evidence="9">CF00136</strain>
    </source>
</reference>
<organism evidence="9 10">
    <name type="scientific">Fusarium torreyae</name>
    <dbReference type="NCBI Taxonomy" id="1237075"/>
    <lineage>
        <taxon>Eukaryota</taxon>
        <taxon>Fungi</taxon>
        <taxon>Dikarya</taxon>
        <taxon>Ascomycota</taxon>
        <taxon>Pezizomycotina</taxon>
        <taxon>Sordariomycetes</taxon>
        <taxon>Hypocreomycetidae</taxon>
        <taxon>Hypocreales</taxon>
        <taxon>Nectriaceae</taxon>
        <taxon>Fusarium</taxon>
    </lineage>
</organism>
<evidence type="ECO:0000256" key="7">
    <source>
        <dbReference type="PIRSR" id="PIRSR602401-1"/>
    </source>
</evidence>
<dbReference type="GO" id="GO:0020037">
    <property type="term" value="F:heme binding"/>
    <property type="evidence" value="ECO:0007669"/>
    <property type="project" value="InterPro"/>
</dbReference>
<dbReference type="Proteomes" id="UP001152049">
    <property type="component" value="Unassembled WGS sequence"/>
</dbReference>
<evidence type="ECO:0008006" key="11">
    <source>
        <dbReference type="Google" id="ProtNLM"/>
    </source>
</evidence>
<keyword evidence="8" id="KW-0503">Monooxygenase</keyword>
<dbReference type="EMBL" id="JAOQAZ010000026">
    <property type="protein sequence ID" value="KAJ4252348.1"/>
    <property type="molecule type" value="Genomic_DNA"/>
</dbReference>
<dbReference type="Pfam" id="PF00067">
    <property type="entry name" value="p450"/>
    <property type="match status" value="1"/>
</dbReference>
<dbReference type="PANTHER" id="PTHR24305">
    <property type="entry name" value="CYTOCHROME P450"/>
    <property type="match status" value="1"/>
</dbReference>
<evidence type="ECO:0000256" key="2">
    <source>
        <dbReference type="ARBA" id="ARBA00010617"/>
    </source>
</evidence>
<feature type="binding site" description="axial binding residue" evidence="7">
    <location>
        <position position="437"/>
    </location>
    <ligand>
        <name>heme</name>
        <dbReference type="ChEBI" id="CHEBI:30413"/>
    </ligand>
    <ligandPart>
        <name>Fe</name>
        <dbReference type="ChEBI" id="CHEBI:18248"/>
    </ligandPart>
</feature>
<dbReference type="SUPFAM" id="SSF48264">
    <property type="entry name" value="Cytochrome P450"/>
    <property type="match status" value="1"/>
</dbReference>
<comment type="caution">
    <text evidence="9">The sequence shown here is derived from an EMBL/GenBank/DDBJ whole genome shotgun (WGS) entry which is preliminary data.</text>
</comment>
<evidence type="ECO:0000313" key="10">
    <source>
        <dbReference type="Proteomes" id="UP001152049"/>
    </source>
</evidence>
<evidence type="ECO:0000313" key="9">
    <source>
        <dbReference type="EMBL" id="KAJ4252348.1"/>
    </source>
</evidence>
<dbReference type="InterPro" id="IPR002401">
    <property type="entry name" value="Cyt_P450_E_grp-I"/>
</dbReference>
<evidence type="ECO:0000256" key="4">
    <source>
        <dbReference type="ARBA" id="ARBA00022723"/>
    </source>
</evidence>
<dbReference type="Gene3D" id="1.10.630.10">
    <property type="entry name" value="Cytochrome P450"/>
    <property type="match status" value="1"/>
</dbReference>
<name>A0A9W8RT90_9HYPO</name>
<dbReference type="OrthoDB" id="1470350at2759"/>
<dbReference type="GO" id="GO:0004497">
    <property type="term" value="F:monooxygenase activity"/>
    <property type="evidence" value="ECO:0007669"/>
    <property type="project" value="UniProtKB-KW"/>
</dbReference>
<dbReference type="PANTHER" id="PTHR24305:SF96">
    <property type="entry name" value="CYTOCHROME P450 MONOOXYGENASE STCB-RELATED"/>
    <property type="match status" value="1"/>
</dbReference>
<keyword evidence="5 8" id="KW-0560">Oxidoreductase</keyword>
<evidence type="ECO:0000256" key="5">
    <source>
        <dbReference type="ARBA" id="ARBA00023002"/>
    </source>
</evidence>
<dbReference type="InterPro" id="IPR001128">
    <property type="entry name" value="Cyt_P450"/>
</dbReference>
<dbReference type="InterPro" id="IPR050121">
    <property type="entry name" value="Cytochrome_P450_monoxygenase"/>
</dbReference>
<dbReference type="PROSITE" id="PS00086">
    <property type="entry name" value="CYTOCHROME_P450"/>
    <property type="match status" value="1"/>
</dbReference>
<dbReference type="GO" id="GO:0005506">
    <property type="term" value="F:iron ion binding"/>
    <property type="evidence" value="ECO:0007669"/>
    <property type="project" value="InterPro"/>
</dbReference>
<evidence type="ECO:0000256" key="3">
    <source>
        <dbReference type="ARBA" id="ARBA00022617"/>
    </source>
</evidence>
<dbReference type="InterPro" id="IPR036396">
    <property type="entry name" value="Cyt_P450_sf"/>
</dbReference>
<gene>
    <name evidence="9" type="ORF">NW762_010946</name>
</gene>
<dbReference type="InterPro" id="IPR017972">
    <property type="entry name" value="Cyt_P450_CS"/>
</dbReference>
<dbReference type="PRINTS" id="PR00385">
    <property type="entry name" value="P450"/>
</dbReference>
<keyword evidence="10" id="KW-1185">Reference proteome</keyword>
<dbReference type="GO" id="GO:0016705">
    <property type="term" value="F:oxidoreductase activity, acting on paired donors, with incorporation or reduction of molecular oxygen"/>
    <property type="evidence" value="ECO:0007669"/>
    <property type="project" value="InterPro"/>
</dbReference>
<dbReference type="AlphaFoldDB" id="A0A9W8RT90"/>